<dbReference type="InterPro" id="IPR031630">
    <property type="entry name" value="CCDC117"/>
</dbReference>
<dbReference type="PANTHER" id="PTHR16246">
    <property type="entry name" value="HOST CELL FACTOR C1 REGULATOR 1"/>
    <property type="match status" value="1"/>
</dbReference>
<proteinExistence type="predicted"/>
<feature type="compositionally biased region" description="Basic and acidic residues" evidence="1">
    <location>
        <begin position="35"/>
        <end position="45"/>
    </location>
</feature>
<evidence type="ECO:0000313" key="3">
    <source>
        <dbReference type="Proteomes" id="UP000228934"/>
    </source>
</evidence>
<organism evidence="2 3">
    <name type="scientific">Aquarana catesbeiana</name>
    <name type="common">American bullfrog</name>
    <name type="synonym">Rana catesbeiana</name>
    <dbReference type="NCBI Taxonomy" id="8400"/>
    <lineage>
        <taxon>Eukaryota</taxon>
        <taxon>Metazoa</taxon>
        <taxon>Chordata</taxon>
        <taxon>Craniata</taxon>
        <taxon>Vertebrata</taxon>
        <taxon>Euteleostomi</taxon>
        <taxon>Amphibia</taxon>
        <taxon>Batrachia</taxon>
        <taxon>Anura</taxon>
        <taxon>Neobatrachia</taxon>
        <taxon>Ranoidea</taxon>
        <taxon>Ranidae</taxon>
        <taxon>Aquarana</taxon>
    </lineage>
</organism>
<protein>
    <submittedName>
        <fullName evidence="2">Uncharacterized protein</fullName>
    </submittedName>
</protein>
<dbReference type="PANTHER" id="PTHR16246:SF2">
    <property type="entry name" value="HOST CELL FACTOR C1 REGULATOR 1"/>
    <property type="match status" value="1"/>
</dbReference>
<dbReference type="Pfam" id="PF15810">
    <property type="entry name" value="CCDC117"/>
    <property type="match status" value="1"/>
</dbReference>
<sequence length="189" mass="20846">GQVRGGGELPGRRIHPDRCLPLSRPDPSCTKRRIHEGDEGPAVKHYLSEDAVSARLQRLSLENDHSYGGNGFPKMSLPQQLQPPGTGSPDSSSEEDTVIVDPEEFCMNNAKVLSVCPLLEKTLREVRPDSIVPEKILHSLSSPCLELVIWSPPTSPIHRLLHSLSRPQDPPTKSRQGKDRPEADEGMEL</sequence>
<dbReference type="OrthoDB" id="10022757at2759"/>
<feature type="region of interest" description="Disordered" evidence="1">
    <location>
        <begin position="1"/>
        <end position="45"/>
    </location>
</feature>
<dbReference type="Pfam" id="PF15226">
    <property type="entry name" value="HPIP"/>
    <property type="match status" value="1"/>
</dbReference>
<dbReference type="AlphaFoldDB" id="A0A2G9RRL1"/>
<evidence type="ECO:0000313" key="2">
    <source>
        <dbReference type="EMBL" id="PIO30415.1"/>
    </source>
</evidence>
<accession>A0A2G9RRL1</accession>
<feature type="compositionally biased region" description="Polar residues" evidence="1">
    <location>
        <begin position="77"/>
        <end position="91"/>
    </location>
</feature>
<feature type="non-terminal residue" evidence="2">
    <location>
        <position position="1"/>
    </location>
</feature>
<dbReference type="Proteomes" id="UP000228934">
    <property type="component" value="Unassembled WGS sequence"/>
</dbReference>
<feature type="region of interest" description="Disordered" evidence="1">
    <location>
        <begin position="62"/>
        <end position="100"/>
    </location>
</feature>
<dbReference type="EMBL" id="KV933865">
    <property type="protein sequence ID" value="PIO30415.1"/>
    <property type="molecule type" value="Genomic_DNA"/>
</dbReference>
<evidence type="ECO:0000256" key="1">
    <source>
        <dbReference type="SAM" id="MobiDB-lite"/>
    </source>
</evidence>
<name>A0A2G9RRL1_AQUCT</name>
<dbReference type="InterPro" id="IPR029195">
    <property type="entry name" value="HCFC1R1"/>
</dbReference>
<gene>
    <name evidence="2" type="ORF">AB205_0169990</name>
</gene>
<feature type="region of interest" description="Disordered" evidence="1">
    <location>
        <begin position="160"/>
        <end position="189"/>
    </location>
</feature>
<reference evidence="3" key="1">
    <citation type="journal article" date="2017" name="Nat. Commun.">
        <title>The North American bullfrog draft genome provides insight into hormonal regulation of long noncoding RNA.</title>
        <authorList>
            <person name="Hammond S.A."/>
            <person name="Warren R.L."/>
            <person name="Vandervalk B.P."/>
            <person name="Kucuk E."/>
            <person name="Khan H."/>
            <person name="Gibb E.A."/>
            <person name="Pandoh P."/>
            <person name="Kirk H."/>
            <person name="Zhao Y."/>
            <person name="Jones M."/>
            <person name="Mungall A.J."/>
            <person name="Coope R."/>
            <person name="Pleasance S."/>
            <person name="Moore R.A."/>
            <person name="Holt R.A."/>
            <person name="Round J.M."/>
            <person name="Ohora S."/>
            <person name="Walle B.V."/>
            <person name="Veldhoen N."/>
            <person name="Helbing C.C."/>
            <person name="Birol I."/>
        </authorList>
    </citation>
    <scope>NUCLEOTIDE SEQUENCE [LARGE SCALE GENOMIC DNA]</scope>
</reference>
<keyword evidence="3" id="KW-1185">Reference proteome</keyword>